<dbReference type="Proteomes" id="UP001610563">
    <property type="component" value="Unassembled WGS sequence"/>
</dbReference>
<proteinExistence type="predicted"/>
<sequence>MISELGDNLQGILMASLHCVFFCRSALNLNLPITFFVLVVVVVFLRLSCKLYSFVL</sequence>
<reference evidence="2 3" key="1">
    <citation type="submission" date="2024-07" db="EMBL/GenBank/DDBJ databases">
        <title>Section-level genome sequencing and comparative genomics of Aspergillus sections Usti and Cavernicolus.</title>
        <authorList>
            <consortium name="Lawrence Berkeley National Laboratory"/>
            <person name="Nybo J.L."/>
            <person name="Vesth T.C."/>
            <person name="Theobald S."/>
            <person name="Frisvad J.C."/>
            <person name="Larsen T.O."/>
            <person name="Kjaerboelling I."/>
            <person name="Rothschild-Mancinelli K."/>
            <person name="Lyhne E.K."/>
            <person name="Kogle M.E."/>
            <person name="Barry K."/>
            <person name="Clum A."/>
            <person name="Na H."/>
            <person name="Ledsgaard L."/>
            <person name="Lin J."/>
            <person name="Lipzen A."/>
            <person name="Kuo A."/>
            <person name="Riley R."/>
            <person name="Mondo S."/>
            <person name="Labutti K."/>
            <person name="Haridas S."/>
            <person name="Pangalinan J."/>
            <person name="Salamov A.A."/>
            <person name="Simmons B.A."/>
            <person name="Magnuson J.K."/>
            <person name="Chen J."/>
            <person name="Drula E."/>
            <person name="Henrissat B."/>
            <person name="Wiebenga A."/>
            <person name="Lubbers R.J."/>
            <person name="Gomes A.C."/>
            <person name="Makela M.R."/>
            <person name="Stajich J."/>
            <person name="Grigoriev I.V."/>
            <person name="Mortensen U.H."/>
            <person name="De Vries R.P."/>
            <person name="Baker S.E."/>
            <person name="Andersen M.R."/>
        </authorList>
    </citation>
    <scope>NUCLEOTIDE SEQUENCE [LARGE SCALE GENOMIC DNA]</scope>
    <source>
        <strain evidence="2 3">CBS 209.92</strain>
    </source>
</reference>
<evidence type="ECO:0000313" key="2">
    <source>
        <dbReference type="EMBL" id="KAL2787246.1"/>
    </source>
</evidence>
<gene>
    <name evidence="2" type="ORF">BJX66DRAFT_311523</name>
</gene>
<keyword evidence="1" id="KW-0472">Membrane</keyword>
<dbReference type="EMBL" id="JBFTWV010000101">
    <property type="protein sequence ID" value="KAL2787246.1"/>
    <property type="molecule type" value="Genomic_DNA"/>
</dbReference>
<feature type="non-terminal residue" evidence="2">
    <location>
        <position position="56"/>
    </location>
</feature>
<keyword evidence="1" id="KW-0812">Transmembrane</keyword>
<name>A0ABR4FVF0_9EURO</name>
<comment type="caution">
    <text evidence="2">The sequence shown here is derived from an EMBL/GenBank/DDBJ whole genome shotgun (WGS) entry which is preliminary data.</text>
</comment>
<evidence type="ECO:0000256" key="1">
    <source>
        <dbReference type="SAM" id="Phobius"/>
    </source>
</evidence>
<keyword evidence="1" id="KW-1133">Transmembrane helix</keyword>
<protein>
    <submittedName>
        <fullName evidence="2">Uncharacterized protein</fullName>
    </submittedName>
</protein>
<feature type="transmembrane region" description="Helical" evidence="1">
    <location>
        <begin position="33"/>
        <end position="55"/>
    </location>
</feature>
<evidence type="ECO:0000313" key="3">
    <source>
        <dbReference type="Proteomes" id="UP001610563"/>
    </source>
</evidence>
<keyword evidence="3" id="KW-1185">Reference proteome</keyword>
<organism evidence="2 3">
    <name type="scientific">Aspergillus keveii</name>
    <dbReference type="NCBI Taxonomy" id="714993"/>
    <lineage>
        <taxon>Eukaryota</taxon>
        <taxon>Fungi</taxon>
        <taxon>Dikarya</taxon>
        <taxon>Ascomycota</taxon>
        <taxon>Pezizomycotina</taxon>
        <taxon>Eurotiomycetes</taxon>
        <taxon>Eurotiomycetidae</taxon>
        <taxon>Eurotiales</taxon>
        <taxon>Aspergillaceae</taxon>
        <taxon>Aspergillus</taxon>
        <taxon>Aspergillus subgen. Nidulantes</taxon>
    </lineage>
</organism>
<accession>A0ABR4FVF0</accession>